<protein>
    <submittedName>
        <fullName evidence="3">TldD/PmbA family protein</fullName>
    </submittedName>
</protein>
<sequence>MEIKTSKFLTENKTTLKKLVSILSRKYKYVSILGTDSLGKSYTVQKTGISLGDSFWNERGFVLRVYNDINYSEFSFNEIDKNNIEIFAENIINKIDNQLKDLNTLKNSHTKYPIIEEDFLEKNFYGKVQSLSTPINHKEILEKLTQMKNKALDISNLLVDFVTNVQTVHVSKIFTSPNRNLEQSYVWSESYLISTVRRDSNIKSLYKSFSGLKGFEILNEMENSIKDLVNNSIALLDSSPVIPGEYDVICSPDVSGLIAHEAFGHGVEMDMFTKNRAKAKEYINKKVASNLVSMRDGAQSYNHVSSYLFDDEGNLGSDTLVIDKGILVNGFSDTLSALSLNIKPTGNGKRESFERKAYARMTNTFFEAGKDTLEDMIASIKHGYLLECPSSGMEDPKNWGIQCMVDIGREIKDGKFTGRIVSPVILTGYVPDVLNSISMVSNKLYLEGSGACGKGYKEYVKVSSGGPYIKAKVRLG</sequence>
<dbReference type="Pfam" id="PF19289">
    <property type="entry name" value="PmbA_TldD_3rd"/>
    <property type="match status" value="1"/>
</dbReference>
<feature type="domain" description="Metalloprotease TldD/E C-terminal" evidence="2">
    <location>
        <begin position="243"/>
        <end position="470"/>
    </location>
</feature>
<evidence type="ECO:0000313" key="3">
    <source>
        <dbReference type="EMBL" id="NEZ46961.1"/>
    </source>
</evidence>
<organism evidence="3 4">
    <name type="scientific">Clostridium niameyense</name>
    <dbReference type="NCBI Taxonomy" id="1622073"/>
    <lineage>
        <taxon>Bacteria</taxon>
        <taxon>Bacillati</taxon>
        <taxon>Bacillota</taxon>
        <taxon>Clostridia</taxon>
        <taxon>Eubacteriales</taxon>
        <taxon>Clostridiaceae</taxon>
        <taxon>Clostridium</taxon>
    </lineage>
</organism>
<dbReference type="RefSeq" id="WP_163249116.1">
    <property type="nucleotide sequence ID" value="NZ_SXDP01000004.1"/>
</dbReference>
<dbReference type="PANTHER" id="PTHR30624">
    <property type="entry name" value="UNCHARACTERIZED PROTEIN TLDD AND PMBA"/>
    <property type="match status" value="1"/>
</dbReference>
<dbReference type="SUPFAM" id="SSF111283">
    <property type="entry name" value="Putative modulator of DNA gyrase, PmbA/TldD"/>
    <property type="match status" value="1"/>
</dbReference>
<dbReference type="GO" id="GO:0005829">
    <property type="term" value="C:cytosol"/>
    <property type="evidence" value="ECO:0007669"/>
    <property type="project" value="TreeGrafter"/>
</dbReference>
<evidence type="ECO:0000313" key="4">
    <source>
        <dbReference type="Proteomes" id="UP000473885"/>
    </source>
</evidence>
<name>A0A6M0R9L8_9CLOT</name>
<evidence type="ECO:0000259" key="2">
    <source>
        <dbReference type="Pfam" id="PF19289"/>
    </source>
</evidence>
<comment type="similarity">
    <text evidence="1">Belongs to the peptidase U62 family.</text>
</comment>
<reference evidence="3 4" key="1">
    <citation type="submission" date="2019-04" db="EMBL/GenBank/DDBJ databases">
        <title>Genome sequencing of Clostridium botulinum Groups I-IV and Clostridium butyricum.</title>
        <authorList>
            <person name="Brunt J."/>
            <person name="Van Vliet A.H.M."/>
            <person name="Stringer S.C."/>
            <person name="Carter A.T."/>
            <person name="Peck M.W."/>
        </authorList>
    </citation>
    <scope>NUCLEOTIDE SEQUENCE [LARGE SCALE GENOMIC DNA]</scope>
    <source>
        <strain evidence="3 4">IFR 18/094</strain>
    </source>
</reference>
<dbReference type="GO" id="GO:0006508">
    <property type="term" value="P:proteolysis"/>
    <property type="evidence" value="ECO:0007669"/>
    <property type="project" value="InterPro"/>
</dbReference>
<dbReference type="AlphaFoldDB" id="A0A6M0R9L8"/>
<evidence type="ECO:0000256" key="1">
    <source>
        <dbReference type="ARBA" id="ARBA00005836"/>
    </source>
</evidence>
<dbReference type="EMBL" id="SXDP01000004">
    <property type="protein sequence ID" value="NEZ46961.1"/>
    <property type="molecule type" value="Genomic_DNA"/>
</dbReference>
<dbReference type="GO" id="GO:0008237">
    <property type="term" value="F:metallopeptidase activity"/>
    <property type="evidence" value="ECO:0007669"/>
    <property type="project" value="InterPro"/>
</dbReference>
<gene>
    <name evidence="3" type="ORF">FDF74_07015</name>
</gene>
<dbReference type="PANTHER" id="PTHR30624:SF4">
    <property type="entry name" value="METALLOPROTEASE TLDD"/>
    <property type="match status" value="1"/>
</dbReference>
<dbReference type="InterPro" id="IPR045569">
    <property type="entry name" value="Metalloprtase-TldD/E_C"/>
</dbReference>
<comment type="caution">
    <text evidence="3">The sequence shown here is derived from an EMBL/GenBank/DDBJ whole genome shotgun (WGS) entry which is preliminary data.</text>
</comment>
<dbReference type="InterPro" id="IPR036059">
    <property type="entry name" value="TldD/PmbA_sf"/>
</dbReference>
<dbReference type="InterPro" id="IPR051463">
    <property type="entry name" value="Peptidase_U62_metallo"/>
</dbReference>
<keyword evidence="4" id="KW-1185">Reference proteome</keyword>
<proteinExistence type="inferred from homology"/>
<dbReference type="Proteomes" id="UP000473885">
    <property type="component" value="Unassembled WGS sequence"/>
</dbReference>
<accession>A0A6M0R9L8</accession>